<feature type="non-terminal residue" evidence="1">
    <location>
        <position position="443"/>
    </location>
</feature>
<feature type="non-terminal residue" evidence="1">
    <location>
        <position position="1"/>
    </location>
</feature>
<evidence type="ECO:0000313" key="2">
    <source>
        <dbReference type="Proteomes" id="UP000789920"/>
    </source>
</evidence>
<keyword evidence="2" id="KW-1185">Reference proteome</keyword>
<dbReference type="Proteomes" id="UP000789920">
    <property type="component" value="Unassembled WGS sequence"/>
</dbReference>
<accession>A0ACA9RD64</accession>
<proteinExistence type="predicted"/>
<dbReference type="EMBL" id="CAJVQC010050209">
    <property type="protein sequence ID" value="CAG8788703.1"/>
    <property type="molecule type" value="Genomic_DNA"/>
</dbReference>
<protein>
    <submittedName>
        <fullName evidence="1">10769_t:CDS:1</fullName>
    </submittedName>
</protein>
<name>A0ACA9RD64_9GLOM</name>
<evidence type="ECO:0000313" key="1">
    <source>
        <dbReference type="EMBL" id="CAG8788703.1"/>
    </source>
</evidence>
<gene>
    <name evidence="1" type="ORF">RPERSI_LOCUS18758</name>
</gene>
<comment type="caution">
    <text evidence="1">The sequence shown here is derived from an EMBL/GenBank/DDBJ whole genome shotgun (WGS) entry which is preliminary data.</text>
</comment>
<organism evidence="1 2">
    <name type="scientific">Racocetra persica</name>
    <dbReference type="NCBI Taxonomy" id="160502"/>
    <lineage>
        <taxon>Eukaryota</taxon>
        <taxon>Fungi</taxon>
        <taxon>Fungi incertae sedis</taxon>
        <taxon>Mucoromycota</taxon>
        <taxon>Glomeromycotina</taxon>
        <taxon>Glomeromycetes</taxon>
        <taxon>Diversisporales</taxon>
        <taxon>Gigasporaceae</taxon>
        <taxon>Racocetra</taxon>
    </lineage>
</organism>
<reference evidence="1" key="1">
    <citation type="submission" date="2021-06" db="EMBL/GenBank/DDBJ databases">
        <authorList>
            <person name="Kallberg Y."/>
            <person name="Tangrot J."/>
            <person name="Rosling A."/>
        </authorList>
    </citation>
    <scope>NUCLEOTIDE SEQUENCE</scope>
    <source>
        <strain evidence="1">MA461A</strain>
    </source>
</reference>
<sequence>ESIARVGRGYTQYVSDLEQMNRKALAMLRNSLNPPISDYKTTWTLESNEESQNKKDVKPCDKIKLKSNSQEPFQDRLYGSKFHTLAARKLIQEIEDGNYYPNHANDKEFIRKKIVDLAKSYNLSSKYTSFIAVETPIIDDHEEAEALIVVEESASPEKCKKIVACQSEDGCIELSDTVCDELDAPKEEIINTIKPKLKNKKVQLPNLPSILGTAINPSYLKKFAPSYKDEWSDKYDKARDKDAEKEFEEYADNYVVDNCVMKVIKHKKGSAVATVRETATPEIGLSKAVFIAVETPIIDDHEEAEALIVVEESASPEKCKKIVACQSEDGCIELSDTVCDELDAPKEEIINTIKPKLKNKKVQLPNLPSILGTAINPSYLKKFAPSYKDEWSDKYDKARDKDAEKEFEEYADNYVVDNCVMKVIKHKKGSAVATVRETATPEI</sequence>